<comment type="subcellular location">
    <subcellularLocation>
        <location evidence="1">Membrane</location>
        <topology evidence="1">Single-pass type I membrane protein</topology>
    </subcellularLocation>
</comment>
<dbReference type="CDD" id="cd01098">
    <property type="entry name" value="PAN_AP_plant"/>
    <property type="match status" value="1"/>
</dbReference>
<dbReference type="SUPFAM" id="SSF51110">
    <property type="entry name" value="alpha-D-mannose-specific plant lectins"/>
    <property type="match status" value="1"/>
</dbReference>
<reference evidence="19" key="1">
    <citation type="journal article" date="2023" name="Plant Biotechnol. J.">
        <title>Chromosome-level wild Hevea brasiliensis genome provides new tools for genomic-assisted breeding and valuable loci to elevate rubber yield.</title>
        <authorList>
            <person name="Cheng H."/>
            <person name="Song X."/>
            <person name="Hu Y."/>
            <person name="Wu T."/>
            <person name="Yang Q."/>
            <person name="An Z."/>
            <person name="Feng S."/>
            <person name="Deng Z."/>
            <person name="Wu W."/>
            <person name="Zeng X."/>
            <person name="Tu M."/>
            <person name="Wang X."/>
            <person name="Huang H."/>
        </authorList>
    </citation>
    <scope>NUCLEOTIDE SEQUENCE</scope>
    <source>
        <strain evidence="19">MT/VB/25A 57/8</strain>
    </source>
</reference>
<dbReference type="Gene3D" id="3.30.200.20">
    <property type="entry name" value="Phosphorylase Kinase, domain 1"/>
    <property type="match status" value="1"/>
</dbReference>
<feature type="domain" description="Apple" evidence="18">
    <location>
        <begin position="343"/>
        <end position="425"/>
    </location>
</feature>
<dbReference type="InterPro" id="IPR024171">
    <property type="entry name" value="SRK-like_kinase"/>
</dbReference>
<keyword evidence="9" id="KW-1133">Transmembrane helix</keyword>
<dbReference type="Proteomes" id="UP001174677">
    <property type="component" value="Chromosome 4"/>
</dbReference>
<evidence type="ECO:0000313" key="20">
    <source>
        <dbReference type="Proteomes" id="UP001174677"/>
    </source>
</evidence>
<evidence type="ECO:0000256" key="10">
    <source>
        <dbReference type="ARBA" id="ARBA00023136"/>
    </source>
</evidence>
<dbReference type="InterPro" id="IPR008271">
    <property type="entry name" value="Ser/Thr_kinase_AS"/>
</dbReference>
<dbReference type="EMBL" id="JARPOI010000004">
    <property type="protein sequence ID" value="KAJ9182778.1"/>
    <property type="molecule type" value="Genomic_DNA"/>
</dbReference>
<evidence type="ECO:0000313" key="19">
    <source>
        <dbReference type="EMBL" id="KAJ9182778.1"/>
    </source>
</evidence>
<proteinExistence type="inferred from homology"/>
<dbReference type="Gene3D" id="2.90.10.10">
    <property type="entry name" value="Bulb-type lectin domain"/>
    <property type="match status" value="1"/>
</dbReference>
<evidence type="ECO:0000256" key="11">
    <source>
        <dbReference type="ARBA" id="ARBA00023157"/>
    </source>
</evidence>
<evidence type="ECO:0000256" key="7">
    <source>
        <dbReference type="ARBA" id="ARBA00022777"/>
    </source>
</evidence>
<evidence type="ECO:0000256" key="13">
    <source>
        <dbReference type="PIRNR" id="PIRNR000641"/>
    </source>
</evidence>
<evidence type="ECO:0000256" key="9">
    <source>
        <dbReference type="ARBA" id="ARBA00022989"/>
    </source>
</evidence>
<dbReference type="PANTHER" id="PTHR32444">
    <property type="entry name" value="BULB-TYPE LECTIN DOMAIN-CONTAINING PROTEIN"/>
    <property type="match status" value="1"/>
</dbReference>
<dbReference type="InterPro" id="IPR036426">
    <property type="entry name" value="Bulb-type_lectin_dom_sf"/>
</dbReference>
<dbReference type="InterPro" id="IPR000858">
    <property type="entry name" value="S_locus_glycoprot_dom"/>
</dbReference>
<dbReference type="InterPro" id="IPR000719">
    <property type="entry name" value="Prot_kinase_dom"/>
</dbReference>
<sequence>MDIASLAFLTTTTKFLIFLFKISTALDTIAPSQSLSDGKTLVSRDGTFELGFFSPYDSQKRYLGIWYGNMPGRTVVWVANRSNPINGSSGLLTINGTGNPVLLSENMTVVWSVSNLTKEAQEPILQLLDSGNFVLRNKNDGDSGIYLWQSFDYPCDTLLPGMKLGWDSKTGLNRHLSSWKSSNDPSIGDFMWEVQLNTNPELVMWKGTQKYYRSGPWNGIGFSGGIALKPNPIFGYNFVSTEEEVYYIYNLKNKSLFTRIVMNQTTYNRQRYTWNDVNQSWILYDSVPRDRCDSYGLCGAYGNCVTSELPVCQCLKGFKPRSLERWNLMDWSQGCMRNKPLDCETGDGFVKFSRLKLPDTTHSWVSKTMNLRECRTKCLQNCSCMAYSNLDIIERGTGCAIWFGDLMDIRQLPADGGQDLYIRMNASETEQTANNTQNNQNNDYHNEDFELPLFELSTIVNSTNNFSINNKIGEGGFGPVYLGTLIDGQEIAVKRLSRSSGQGLNEFKNEVKFIAKLQHRNLVKLLGCCIQGEEKMLVYEYMCNKSLDSFIFDQTRSKLLDWAKRFNIICGIARGLLYLHQDSRLRIIHRDLKASNILLDNEMNPKISDFGLAKTFGGEQTEGNTNRVVGTFGYMAPEYATDGIFSDKSDVFSFGIIMLEIISGKKSRGYHQLDHSHNLIGYAWRLWKEGKSLELIDPVLGESYHLLEVMRCYHISLLCAQHHAEDRPSMALVLLMLGSETPLPEPKEPGFFKDKGRVDEGSSSSKIESSTTNEMSISLLEAR</sequence>
<evidence type="ECO:0000256" key="6">
    <source>
        <dbReference type="ARBA" id="ARBA00022741"/>
    </source>
</evidence>
<dbReference type="EC" id="2.7.11.1" evidence="13"/>
<evidence type="ECO:0000256" key="14">
    <source>
        <dbReference type="SAM" id="MobiDB-lite"/>
    </source>
</evidence>
<evidence type="ECO:0000256" key="4">
    <source>
        <dbReference type="ARBA" id="ARBA00022692"/>
    </source>
</evidence>
<dbReference type="Pfam" id="PF11883">
    <property type="entry name" value="DUF3403"/>
    <property type="match status" value="1"/>
</dbReference>
<dbReference type="PROSITE" id="PS50948">
    <property type="entry name" value="PAN"/>
    <property type="match status" value="1"/>
</dbReference>
<keyword evidence="4" id="KW-0812">Transmembrane</keyword>
<evidence type="ECO:0000256" key="12">
    <source>
        <dbReference type="ARBA" id="ARBA00023180"/>
    </source>
</evidence>
<keyword evidence="12" id="KW-0325">Glycoprotein</keyword>
<evidence type="ECO:0000256" key="1">
    <source>
        <dbReference type="ARBA" id="ARBA00004479"/>
    </source>
</evidence>
<dbReference type="CDD" id="cd00028">
    <property type="entry name" value="B_lectin"/>
    <property type="match status" value="1"/>
</dbReference>
<feature type="region of interest" description="Disordered" evidence="14">
    <location>
        <begin position="743"/>
        <end position="783"/>
    </location>
</feature>
<dbReference type="InterPro" id="IPR001245">
    <property type="entry name" value="Ser-Thr/Tyr_kinase_cat_dom"/>
</dbReference>
<evidence type="ECO:0000256" key="5">
    <source>
        <dbReference type="ARBA" id="ARBA00022729"/>
    </source>
</evidence>
<dbReference type="PROSITE" id="PS50927">
    <property type="entry name" value="BULB_LECTIN"/>
    <property type="match status" value="1"/>
</dbReference>
<feature type="domain" description="Bulb-type lectin" evidence="17">
    <location>
        <begin position="26"/>
        <end position="148"/>
    </location>
</feature>
<comment type="caution">
    <text evidence="19">The sequence shown here is derived from an EMBL/GenBank/DDBJ whole genome shotgun (WGS) entry which is preliminary data.</text>
</comment>
<keyword evidence="20" id="KW-1185">Reference proteome</keyword>
<evidence type="ECO:0000256" key="2">
    <source>
        <dbReference type="ARBA" id="ARBA00022527"/>
    </source>
</evidence>
<dbReference type="PANTHER" id="PTHR32444:SF234">
    <property type="entry name" value="RECEPTOR-LIKE SERINE_THREONINE-PROTEIN KINASE"/>
    <property type="match status" value="1"/>
</dbReference>
<protein>
    <recommendedName>
        <fullName evidence="13">Receptor-like serine/threonine-protein kinase</fullName>
        <ecNumber evidence="13">2.7.11.1</ecNumber>
    </recommendedName>
</protein>
<evidence type="ECO:0000256" key="15">
    <source>
        <dbReference type="SAM" id="SignalP"/>
    </source>
</evidence>
<comment type="similarity">
    <text evidence="13">Belongs to the protein kinase superfamily. Ser/Thr protein kinase family.</text>
</comment>
<dbReference type="PROSITE" id="PS00108">
    <property type="entry name" value="PROTEIN_KINASE_ST"/>
    <property type="match status" value="1"/>
</dbReference>
<dbReference type="InterPro" id="IPR003609">
    <property type="entry name" value="Pan_app"/>
</dbReference>
<dbReference type="Pfam" id="PF07714">
    <property type="entry name" value="PK_Tyr_Ser-Thr"/>
    <property type="match status" value="1"/>
</dbReference>
<feature type="signal peptide" evidence="15">
    <location>
        <begin position="1"/>
        <end position="25"/>
    </location>
</feature>
<evidence type="ECO:0000256" key="8">
    <source>
        <dbReference type="ARBA" id="ARBA00022840"/>
    </source>
</evidence>
<dbReference type="InterPro" id="IPR021820">
    <property type="entry name" value="S-locus_recpt_kinase_C"/>
</dbReference>
<comment type="catalytic activity">
    <reaction evidence="13">
        <text>L-seryl-[protein] + ATP = O-phospho-L-seryl-[protein] + ADP + H(+)</text>
        <dbReference type="Rhea" id="RHEA:17989"/>
        <dbReference type="Rhea" id="RHEA-COMP:9863"/>
        <dbReference type="Rhea" id="RHEA-COMP:11604"/>
        <dbReference type="ChEBI" id="CHEBI:15378"/>
        <dbReference type="ChEBI" id="CHEBI:29999"/>
        <dbReference type="ChEBI" id="CHEBI:30616"/>
        <dbReference type="ChEBI" id="CHEBI:83421"/>
        <dbReference type="ChEBI" id="CHEBI:456216"/>
        <dbReference type="EC" id="2.7.11.1"/>
    </reaction>
</comment>
<dbReference type="SMART" id="SM00220">
    <property type="entry name" value="S_TKc"/>
    <property type="match status" value="1"/>
</dbReference>
<evidence type="ECO:0000259" key="16">
    <source>
        <dbReference type="PROSITE" id="PS50011"/>
    </source>
</evidence>
<name>A0ABQ9MS79_HEVBR</name>
<dbReference type="SMART" id="SM00473">
    <property type="entry name" value="PAN_AP"/>
    <property type="match status" value="1"/>
</dbReference>
<dbReference type="PIRSF" id="PIRSF000641">
    <property type="entry name" value="SRK"/>
    <property type="match status" value="1"/>
</dbReference>
<dbReference type="Pfam" id="PF08276">
    <property type="entry name" value="PAN_2"/>
    <property type="match status" value="1"/>
</dbReference>
<keyword evidence="10" id="KW-0472">Membrane</keyword>
<keyword evidence="3 13" id="KW-0808">Transferase</keyword>
<feature type="compositionally biased region" description="Basic and acidic residues" evidence="14">
    <location>
        <begin position="745"/>
        <end position="760"/>
    </location>
</feature>
<evidence type="ECO:0000259" key="18">
    <source>
        <dbReference type="PROSITE" id="PS50948"/>
    </source>
</evidence>
<dbReference type="SMART" id="SM00108">
    <property type="entry name" value="B_lectin"/>
    <property type="match status" value="1"/>
</dbReference>
<keyword evidence="6 13" id="KW-0547">Nucleotide-binding</keyword>
<feature type="domain" description="Protein kinase" evidence="16">
    <location>
        <begin position="466"/>
        <end position="751"/>
    </location>
</feature>
<gene>
    <name evidence="19" type="ORF">P3X46_006734</name>
</gene>
<keyword evidence="7 13" id="KW-0418">Kinase</keyword>
<organism evidence="19 20">
    <name type="scientific">Hevea brasiliensis</name>
    <name type="common">Para rubber tree</name>
    <name type="synonym">Siphonia brasiliensis</name>
    <dbReference type="NCBI Taxonomy" id="3981"/>
    <lineage>
        <taxon>Eukaryota</taxon>
        <taxon>Viridiplantae</taxon>
        <taxon>Streptophyta</taxon>
        <taxon>Embryophyta</taxon>
        <taxon>Tracheophyta</taxon>
        <taxon>Spermatophyta</taxon>
        <taxon>Magnoliopsida</taxon>
        <taxon>eudicotyledons</taxon>
        <taxon>Gunneridae</taxon>
        <taxon>Pentapetalae</taxon>
        <taxon>rosids</taxon>
        <taxon>fabids</taxon>
        <taxon>Malpighiales</taxon>
        <taxon>Euphorbiaceae</taxon>
        <taxon>Crotonoideae</taxon>
        <taxon>Micrandreae</taxon>
        <taxon>Hevea</taxon>
    </lineage>
</organism>
<evidence type="ECO:0000259" key="17">
    <source>
        <dbReference type="PROSITE" id="PS50927"/>
    </source>
</evidence>
<feature type="chain" id="PRO_5045475980" description="Receptor-like serine/threonine-protein kinase" evidence="15">
    <location>
        <begin position="26"/>
        <end position="783"/>
    </location>
</feature>
<dbReference type="PROSITE" id="PS50011">
    <property type="entry name" value="PROTEIN_KINASE_DOM"/>
    <property type="match status" value="1"/>
</dbReference>
<dbReference type="InterPro" id="IPR001480">
    <property type="entry name" value="Bulb-type_lectin_dom"/>
</dbReference>
<dbReference type="Gene3D" id="1.10.510.10">
    <property type="entry name" value="Transferase(Phosphotransferase) domain 1"/>
    <property type="match status" value="1"/>
</dbReference>
<keyword evidence="8 13" id="KW-0067">ATP-binding</keyword>
<keyword evidence="2 13" id="KW-0723">Serine/threonine-protein kinase</keyword>
<dbReference type="InterPro" id="IPR011009">
    <property type="entry name" value="Kinase-like_dom_sf"/>
</dbReference>
<dbReference type="SUPFAM" id="SSF56112">
    <property type="entry name" value="Protein kinase-like (PK-like)"/>
    <property type="match status" value="1"/>
</dbReference>
<dbReference type="Pfam" id="PF01453">
    <property type="entry name" value="B_lectin"/>
    <property type="match status" value="1"/>
</dbReference>
<dbReference type="CDD" id="cd14066">
    <property type="entry name" value="STKc_IRAK"/>
    <property type="match status" value="1"/>
</dbReference>
<accession>A0ABQ9MS79</accession>
<dbReference type="Pfam" id="PF00954">
    <property type="entry name" value="S_locus_glycop"/>
    <property type="match status" value="1"/>
</dbReference>
<comment type="catalytic activity">
    <reaction evidence="13">
        <text>L-threonyl-[protein] + ATP = O-phospho-L-threonyl-[protein] + ADP + H(+)</text>
        <dbReference type="Rhea" id="RHEA:46608"/>
        <dbReference type="Rhea" id="RHEA-COMP:11060"/>
        <dbReference type="Rhea" id="RHEA-COMP:11605"/>
        <dbReference type="ChEBI" id="CHEBI:15378"/>
        <dbReference type="ChEBI" id="CHEBI:30013"/>
        <dbReference type="ChEBI" id="CHEBI:30616"/>
        <dbReference type="ChEBI" id="CHEBI:61977"/>
        <dbReference type="ChEBI" id="CHEBI:456216"/>
        <dbReference type="EC" id="2.7.11.1"/>
    </reaction>
</comment>
<evidence type="ECO:0000256" key="3">
    <source>
        <dbReference type="ARBA" id="ARBA00022679"/>
    </source>
</evidence>
<keyword evidence="11" id="KW-1015">Disulfide bond</keyword>
<keyword evidence="5 15" id="KW-0732">Signal</keyword>